<keyword evidence="3" id="KW-1185">Reference proteome</keyword>
<proteinExistence type="predicted"/>
<accession>A0A9W8Z4E5</accession>
<dbReference type="AlphaFoldDB" id="A0A9W8Z4E5"/>
<dbReference type="PROSITE" id="PS50280">
    <property type="entry name" value="SET"/>
    <property type="match status" value="1"/>
</dbReference>
<protein>
    <recommendedName>
        <fullName evidence="1">SET domain-containing protein</fullName>
    </recommendedName>
</protein>
<gene>
    <name evidence="2" type="ORF">N0V93_001676</name>
</gene>
<feature type="domain" description="SET" evidence="1">
    <location>
        <begin position="122"/>
        <end position="256"/>
    </location>
</feature>
<name>A0A9W8Z4E5_9PEZI</name>
<comment type="caution">
    <text evidence="2">The sequence shown here is derived from an EMBL/GenBank/DDBJ whole genome shotgun (WGS) entry which is preliminary data.</text>
</comment>
<dbReference type="PANTHER" id="PTHR47332">
    <property type="entry name" value="SET DOMAIN-CONTAINING PROTEIN 5"/>
    <property type="match status" value="1"/>
</dbReference>
<dbReference type="Gene3D" id="2.170.270.10">
    <property type="entry name" value="SET domain"/>
    <property type="match status" value="1"/>
</dbReference>
<organism evidence="2 3">
    <name type="scientific">Gnomoniopsis smithogilvyi</name>
    <dbReference type="NCBI Taxonomy" id="1191159"/>
    <lineage>
        <taxon>Eukaryota</taxon>
        <taxon>Fungi</taxon>
        <taxon>Dikarya</taxon>
        <taxon>Ascomycota</taxon>
        <taxon>Pezizomycotina</taxon>
        <taxon>Sordariomycetes</taxon>
        <taxon>Sordariomycetidae</taxon>
        <taxon>Diaporthales</taxon>
        <taxon>Gnomoniaceae</taxon>
        <taxon>Gnomoniopsis</taxon>
    </lineage>
</organism>
<reference evidence="2" key="1">
    <citation type="submission" date="2022-10" db="EMBL/GenBank/DDBJ databases">
        <title>Tapping the CABI collections for fungal endophytes: first genome assemblies for Collariella, Neodidymelliopsis, Ascochyta clinopodiicola, Didymella pomorum, Didymosphaeria variabile, Neocosmospora piperis and Neocucurbitaria cava.</title>
        <authorList>
            <person name="Hill R."/>
        </authorList>
    </citation>
    <scope>NUCLEOTIDE SEQUENCE</scope>
    <source>
        <strain evidence="2">IMI 355082</strain>
    </source>
</reference>
<dbReference type="SUPFAM" id="SSF82199">
    <property type="entry name" value="SET domain"/>
    <property type="match status" value="1"/>
</dbReference>
<evidence type="ECO:0000259" key="1">
    <source>
        <dbReference type="PROSITE" id="PS50280"/>
    </source>
</evidence>
<dbReference type="EMBL" id="JAPEVB010000001">
    <property type="protein sequence ID" value="KAJ4397448.1"/>
    <property type="molecule type" value="Genomic_DNA"/>
</dbReference>
<dbReference type="PANTHER" id="PTHR47332:SF4">
    <property type="entry name" value="SET DOMAIN-CONTAINING PROTEIN 5"/>
    <property type="match status" value="1"/>
</dbReference>
<evidence type="ECO:0000313" key="2">
    <source>
        <dbReference type="EMBL" id="KAJ4397448.1"/>
    </source>
</evidence>
<dbReference type="InterPro" id="IPR046341">
    <property type="entry name" value="SET_dom_sf"/>
</dbReference>
<dbReference type="CDD" id="cd20071">
    <property type="entry name" value="SET_SMYD"/>
    <property type="match status" value="1"/>
</dbReference>
<dbReference type="InterPro" id="IPR001214">
    <property type="entry name" value="SET_dom"/>
</dbReference>
<sequence length="288" mass="31961">MCTPSEAKALSIATGRFYAVCSLGRDGLVPGDEPQVDGMILHGYTDGKPIYYKYYGIHAELKAIETETVFGTRYIRQPVESCFSSLHAALDEATGDYVGQQQSESNVSASNAMPPNRFFSNEWVRVGKSPLGGFGVFALKDMAPCTSVLLEQPFLRLRNYNTLRQKYEKLGPVEKAVYDGLHAFSKNQNGELVKRANANCFMFGGGEGIFAIASNFNHACHGKRNTQYHWDPRRRVMVFTTDSHVAEGEELFISYGAGRMLLQERYGFLCSCGSCEGPTGWKLGAFEY</sequence>
<dbReference type="Proteomes" id="UP001140453">
    <property type="component" value="Unassembled WGS sequence"/>
</dbReference>
<evidence type="ECO:0000313" key="3">
    <source>
        <dbReference type="Proteomes" id="UP001140453"/>
    </source>
</evidence>
<dbReference type="InterPro" id="IPR053185">
    <property type="entry name" value="SET_domain_protein"/>
</dbReference>
<dbReference type="Pfam" id="PF00856">
    <property type="entry name" value="SET"/>
    <property type="match status" value="1"/>
</dbReference>
<dbReference type="OrthoDB" id="3180714at2759"/>